<dbReference type="Proteomes" id="UP000011988">
    <property type="component" value="Unassembled WGS sequence"/>
</dbReference>
<dbReference type="EMBL" id="ANIK01000006">
    <property type="protein sequence ID" value="EMJ97781.1"/>
    <property type="molecule type" value="Genomic_DNA"/>
</dbReference>
<keyword evidence="2" id="KW-0413">Isomerase</keyword>
<dbReference type="PIRSF" id="PIRSF016184">
    <property type="entry name" value="PhzC_PhzF"/>
    <property type="match status" value="1"/>
</dbReference>
<sequence length="311" mass="35671">MLCHSVCDRSLRLTQVSCQSLRTQALRERERREVSFVRRNCQGKIMKLETFLINSFTDEIACGNPAGVVLLNEPISDILMQKIAFDINKSETAFVTINNSEYYIRWFSPLKEVSLCGHATLAASAVLFDKILEIKNITFNYCKGKLLISKDNESRISMIFPKDDYIQCNIEPDFLDFFNISKVEDCIIGINTKKVVLILNKEINFNSIKPDYNKMKNYIGICNNGIGISKVSNKYDVETRYFNPWYGVDEDPVTGSVHTLLGPYWSKILNKNKILAYQNSQRPGLLELEINKENIKLFGKAKIFLKGFIEI</sequence>
<reference evidence="4 5" key="1">
    <citation type="submission" date="2013-01" db="EMBL/GenBank/DDBJ databases">
        <authorList>
            <person name="Harkins D.M."/>
            <person name="Durkin A.S."/>
            <person name="Brinkac L.M."/>
            <person name="Haft D.H."/>
            <person name="Selengut J.D."/>
            <person name="Sanka R."/>
            <person name="DePew J."/>
            <person name="Purushe J."/>
            <person name="Galloway R.L."/>
            <person name="Vinetz J.M."/>
            <person name="Sutton G.G."/>
            <person name="Nierman W.C."/>
            <person name="Fouts D.E."/>
        </authorList>
    </citation>
    <scope>NUCLEOTIDE SEQUENCE [LARGE SCALE GENOMIC DNA]</scope>
    <source>
        <strain evidence="4 5">79601</strain>
    </source>
</reference>
<dbReference type="AlphaFoldDB" id="M6D526"/>
<dbReference type="PATRIC" id="fig|1218565.3.peg.438"/>
<dbReference type="GO" id="GO:0005737">
    <property type="term" value="C:cytoplasm"/>
    <property type="evidence" value="ECO:0007669"/>
    <property type="project" value="TreeGrafter"/>
</dbReference>
<dbReference type="InterPro" id="IPR003719">
    <property type="entry name" value="Phenazine_PhzF-like"/>
</dbReference>
<dbReference type="SUPFAM" id="SSF54506">
    <property type="entry name" value="Diaminopimelate epimerase-like"/>
    <property type="match status" value="1"/>
</dbReference>
<evidence type="ECO:0000313" key="5">
    <source>
        <dbReference type="Proteomes" id="UP000011988"/>
    </source>
</evidence>
<evidence type="ECO:0000313" key="4">
    <source>
        <dbReference type="EMBL" id="EMJ97781.1"/>
    </source>
</evidence>
<proteinExistence type="inferred from homology"/>
<evidence type="ECO:0000256" key="1">
    <source>
        <dbReference type="ARBA" id="ARBA00008270"/>
    </source>
</evidence>
<dbReference type="Pfam" id="PF02567">
    <property type="entry name" value="PhzC-PhzF"/>
    <property type="match status" value="1"/>
</dbReference>
<feature type="active site" evidence="3">
    <location>
        <position position="91"/>
    </location>
</feature>
<dbReference type="NCBIfam" id="TIGR00654">
    <property type="entry name" value="PhzF_family"/>
    <property type="match status" value="1"/>
</dbReference>
<evidence type="ECO:0000256" key="2">
    <source>
        <dbReference type="ARBA" id="ARBA00023235"/>
    </source>
</evidence>
<organism evidence="4 5">
    <name type="scientific">Leptospira alstonii serovar Sichuan str. 79601</name>
    <dbReference type="NCBI Taxonomy" id="1218565"/>
    <lineage>
        <taxon>Bacteria</taxon>
        <taxon>Pseudomonadati</taxon>
        <taxon>Spirochaetota</taxon>
        <taxon>Spirochaetia</taxon>
        <taxon>Leptospirales</taxon>
        <taxon>Leptospiraceae</taxon>
        <taxon>Leptospira</taxon>
    </lineage>
</organism>
<dbReference type="PANTHER" id="PTHR13774">
    <property type="entry name" value="PHENAZINE BIOSYNTHESIS PROTEIN"/>
    <property type="match status" value="1"/>
</dbReference>
<name>M6D526_9LEPT</name>
<accession>M6D526</accession>
<dbReference type="PANTHER" id="PTHR13774:SF17">
    <property type="entry name" value="PHENAZINE BIOSYNTHESIS-LIKE DOMAIN-CONTAINING PROTEIN"/>
    <property type="match status" value="1"/>
</dbReference>
<dbReference type="GO" id="GO:0016853">
    <property type="term" value="F:isomerase activity"/>
    <property type="evidence" value="ECO:0007669"/>
    <property type="project" value="UniProtKB-KW"/>
</dbReference>
<comment type="caution">
    <text evidence="4">The sequence shown here is derived from an EMBL/GenBank/DDBJ whole genome shotgun (WGS) entry which is preliminary data.</text>
</comment>
<comment type="similarity">
    <text evidence="1">Belongs to the PhzF family.</text>
</comment>
<gene>
    <name evidence="4" type="ORF">LEP1GSC194_3947</name>
</gene>
<evidence type="ECO:0000256" key="3">
    <source>
        <dbReference type="PIRSR" id="PIRSR016184-1"/>
    </source>
</evidence>
<dbReference type="Gene3D" id="3.10.310.10">
    <property type="entry name" value="Diaminopimelate Epimerase, Chain A, domain 1"/>
    <property type="match status" value="2"/>
</dbReference>
<protein>
    <submittedName>
        <fullName evidence="4">Phenazine biosynthesis protein, PhzF family</fullName>
    </submittedName>
</protein>